<evidence type="ECO:0000313" key="1">
    <source>
        <dbReference type="EMBL" id="BAV39187.1"/>
    </source>
</evidence>
<protein>
    <submittedName>
        <fullName evidence="1">Uncharacterized protein</fullName>
    </submittedName>
</protein>
<reference evidence="1 2" key="1">
    <citation type="submission" date="2016-07" db="EMBL/GenBank/DDBJ databases">
        <title>Characterization of three bacteriophages infecting bacteria isolated from shrimp culture pond water.</title>
        <authorList>
            <person name="Khoa H.V."/>
        </authorList>
    </citation>
    <scope>NUCLEOTIDE SEQUENCE [LARGE SCALE GENOMIC DNA]</scope>
</reference>
<name>A0A1B4XWL6_9CAUD</name>
<dbReference type="Proteomes" id="UP000224877">
    <property type="component" value="Segment"/>
</dbReference>
<gene>
    <name evidence="1" type="ORF">BPT24_064</name>
</gene>
<dbReference type="EMBL" id="LC168164">
    <property type="protein sequence ID" value="BAV39187.1"/>
    <property type="molecule type" value="Genomic_DNA"/>
</dbReference>
<evidence type="ECO:0000313" key="2">
    <source>
        <dbReference type="Proteomes" id="UP000224877"/>
    </source>
</evidence>
<accession>A0A1B4XWL6</accession>
<keyword evidence="2" id="KW-1185">Reference proteome</keyword>
<sequence length="94" mass="10571">MRYALSIDFYNQGEITDIKEGDLITFVSLNGVLMSGKVDEIKLIGHTKVPKEYIVIYKGNKYIACADYVIRRGSKPLGLKTKIEVNDSGFPLRT</sequence>
<organism evidence="1 2">
    <name type="scientific">Tenacibaculum phage pT24</name>
    <dbReference type="NCBI Taxonomy" id="1880590"/>
    <lineage>
        <taxon>Viruses</taxon>
        <taxon>Duplodnaviria</taxon>
        <taxon>Heunggongvirae</taxon>
        <taxon>Uroviricota</taxon>
        <taxon>Caudoviricetes</taxon>
        <taxon>Kungbxnavirus</taxon>
        <taxon>Kungbxnavirus pT24</taxon>
    </lineage>
</organism>
<proteinExistence type="predicted"/>